<sequence length="284" mass="30590">MKDLRVAAIQMTSSHSPTANLERAGALVRQAADAGAELVLLPEYFAHLADGGSAGVAEAYAPGDADPGHQPIQAALQGWARDCGVWLVAGAMPLSQRPDGEAVAGQRIRSACLVYDEQGVLRARYDKMHLFDVEVDDAARSYRESAGIEPGDAPRTVSTPWGRLGLSICFDLRFPELYRQLAADGAEILLVPSAFTRVTGRAHWLTLLKARAIENGCFVVAANQCGEHSPTRHTWGHSAILDPWGEVLAEAGASEAVLVADLKAERLAEVRAQMPLLEMRRLHP</sequence>
<dbReference type="EMBL" id="FNFH01000006">
    <property type="protein sequence ID" value="SDK62100.1"/>
    <property type="molecule type" value="Genomic_DNA"/>
</dbReference>
<dbReference type="Pfam" id="PF00795">
    <property type="entry name" value="CN_hydrolase"/>
    <property type="match status" value="1"/>
</dbReference>
<dbReference type="STRING" id="658219.SAMN05216212_2756"/>
<evidence type="ECO:0000313" key="3">
    <source>
        <dbReference type="EMBL" id="SDK62100.1"/>
    </source>
</evidence>
<dbReference type="OrthoDB" id="9811121at2"/>
<keyword evidence="1" id="KW-0378">Hydrolase</keyword>
<reference evidence="4" key="1">
    <citation type="submission" date="2016-10" db="EMBL/GenBank/DDBJ databases">
        <authorList>
            <person name="Varghese N."/>
            <person name="Submissions S."/>
        </authorList>
    </citation>
    <scope>NUCLEOTIDE SEQUENCE [LARGE SCALE GENOMIC DNA]</scope>
    <source>
        <strain evidence="4">CGMCC 1.10658</strain>
    </source>
</reference>
<dbReference type="PANTHER" id="PTHR23088">
    <property type="entry name" value="NITRILASE-RELATED"/>
    <property type="match status" value="1"/>
</dbReference>
<dbReference type="GO" id="GO:0016811">
    <property type="term" value="F:hydrolase activity, acting on carbon-nitrogen (but not peptide) bonds, in linear amides"/>
    <property type="evidence" value="ECO:0007669"/>
    <property type="project" value="InterPro"/>
</dbReference>
<dbReference type="Proteomes" id="UP000199305">
    <property type="component" value="Unassembled WGS sequence"/>
</dbReference>
<gene>
    <name evidence="3" type="ORF">SAMN05216212_2756</name>
</gene>
<dbReference type="PROSITE" id="PS50263">
    <property type="entry name" value="CN_HYDROLASE"/>
    <property type="match status" value="1"/>
</dbReference>
<dbReference type="Gene3D" id="3.60.110.10">
    <property type="entry name" value="Carbon-nitrogen hydrolase"/>
    <property type="match status" value="1"/>
</dbReference>
<keyword evidence="4" id="KW-1185">Reference proteome</keyword>
<dbReference type="CDD" id="cd07572">
    <property type="entry name" value="nit"/>
    <property type="match status" value="1"/>
</dbReference>
<dbReference type="InterPro" id="IPR036526">
    <property type="entry name" value="C-N_Hydrolase_sf"/>
</dbReference>
<organism evidence="3 4">
    <name type="scientific">Microbulbifer yueqingensis</name>
    <dbReference type="NCBI Taxonomy" id="658219"/>
    <lineage>
        <taxon>Bacteria</taxon>
        <taxon>Pseudomonadati</taxon>
        <taxon>Pseudomonadota</taxon>
        <taxon>Gammaproteobacteria</taxon>
        <taxon>Cellvibrionales</taxon>
        <taxon>Microbulbiferaceae</taxon>
        <taxon>Microbulbifer</taxon>
    </lineage>
</organism>
<dbReference type="InterPro" id="IPR003010">
    <property type="entry name" value="C-N_Hydrolase"/>
</dbReference>
<evidence type="ECO:0000256" key="1">
    <source>
        <dbReference type="ARBA" id="ARBA00022801"/>
    </source>
</evidence>
<evidence type="ECO:0000259" key="2">
    <source>
        <dbReference type="PROSITE" id="PS50263"/>
    </source>
</evidence>
<accession>A0A1G9DE33</accession>
<dbReference type="InterPro" id="IPR045254">
    <property type="entry name" value="Nit1/2_C-N_Hydrolase"/>
</dbReference>
<evidence type="ECO:0000313" key="4">
    <source>
        <dbReference type="Proteomes" id="UP000199305"/>
    </source>
</evidence>
<dbReference type="SUPFAM" id="SSF56317">
    <property type="entry name" value="Carbon-nitrogen hydrolase"/>
    <property type="match status" value="1"/>
</dbReference>
<name>A0A1G9DE33_9GAMM</name>
<dbReference type="PANTHER" id="PTHR23088:SF27">
    <property type="entry name" value="DEAMINATED GLUTATHIONE AMIDASE"/>
    <property type="match status" value="1"/>
</dbReference>
<protein>
    <submittedName>
        <fullName evidence="3">Nitrilase</fullName>
    </submittedName>
</protein>
<dbReference type="AlphaFoldDB" id="A0A1G9DE33"/>
<dbReference type="RefSeq" id="WP_091515404.1">
    <property type="nucleotide sequence ID" value="NZ_FNFH01000006.1"/>
</dbReference>
<proteinExistence type="predicted"/>
<feature type="domain" description="CN hydrolase" evidence="2">
    <location>
        <begin position="4"/>
        <end position="264"/>
    </location>
</feature>